<comment type="caution">
    <text evidence="3">The sequence shown here is derived from an EMBL/GenBank/DDBJ whole genome shotgun (WGS) entry which is preliminary data.</text>
</comment>
<feature type="transmembrane region" description="Helical" evidence="2">
    <location>
        <begin position="52"/>
        <end position="69"/>
    </location>
</feature>
<feature type="compositionally biased region" description="Basic residues" evidence="1">
    <location>
        <begin position="1"/>
        <end position="11"/>
    </location>
</feature>
<dbReference type="AlphaFoldDB" id="A0A8H6X4N1"/>
<proteinExistence type="predicted"/>
<accession>A0A8H6X4N1</accession>
<reference evidence="3" key="1">
    <citation type="submission" date="2020-05" db="EMBL/GenBank/DDBJ databases">
        <title>Mycena genomes resolve the evolution of fungal bioluminescence.</title>
        <authorList>
            <person name="Tsai I.J."/>
        </authorList>
    </citation>
    <scope>NUCLEOTIDE SEQUENCE</scope>
    <source>
        <strain evidence="3">CCC161011</strain>
    </source>
</reference>
<dbReference type="InterPro" id="IPR041078">
    <property type="entry name" value="Plavaka"/>
</dbReference>
<evidence type="ECO:0000256" key="1">
    <source>
        <dbReference type="SAM" id="MobiDB-lite"/>
    </source>
</evidence>
<gene>
    <name evidence="3" type="ORF">MVEN_02268800</name>
</gene>
<evidence type="ECO:0000313" key="3">
    <source>
        <dbReference type="EMBL" id="KAF7334397.1"/>
    </source>
</evidence>
<evidence type="ECO:0000256" key="2">
    <source>
        <dbReference type="SAM" id="Phobius"/>
    </source>
</evidence>
<dbReference type="Pfam" id="PF18759">
    <property type="entry name" value="Plavaka"/>
    <property type="match status" value="2"/>
</dbReference>
<sequence length="869" mass="97465">MSRVNHHHYHQQSRGASPTFGGGDFDPGAEFHLPGLQQETLRIRRIKQHPNINGAFLLFFFLVKIHALQDANAMQMAISCPTTPLLNPPADPRPMHDYTPYESAADFHLADLIYRKVEMSAGAIDELMQNWAAREGAPDPPFADHKDLYATIDATDLGHIPWQSFEVSYNQPIPLGDTTPWKRQAYTVYFRDPPKRVYAADGTREYMDFMSGNWAWRHSDLIAKIPGCKGTTFVPAILGSNKTTVSVATGQNEYYPLYISNGLIHNNIRRAHGDSVTLIGFLAIPKTDREHGDSTEFRTFWRNLFHGSVRRILQSLLPGMTQPEVALFGDGHYRRVVYGLGPYIADYPEQVLLACVVQGWCARCTASNKNLDGASGRHSQRHSEALFDAFSHKKLWDDYGIIPDVLPFTWDFLRADIHELLSPDLLHQVIKGTFKDHLVTWVGEYLELVHGAAEAKKIMAEIDRCIAAWTGDDSKALMKACSISDACSGSLSNSFQVYLPTIEGHVPAQMIRALSAFLEFCYLRTIFEESGVCPNGFCLPRQHSLTHYRHLIQEFGAPNGLCSSITESKHIKAVKKPWQRSSHYEALAQMLTINDRLDKLAAVRSDFRARGMYTGPAAPAFIGPHPAPPPAAPAAPPVLADDEDDDTEPIDEREILGEFLAQYLQIPTLPSLLRCFLYAQTHLDLDLELTDIPLDDCPDLPRRIMTYPSATATFYAPSDQSGLGGQLRERIRAVHKWRGGAARYDCVFVEENTDLPGFRGLLAARVLAFMSLKHEGVDYPCAAVTWFSVVGDAPCPDVGMWMVEPDLDHRRRRIVDIIHIDSILRGAHLIPIYGDKPLPRGFKHTASLDSFRAYYVNKYADHHAHEIAF</sequence>
<protein>
    <submittedName>
        <fullName evidence="3">Uncharacterized protein</fullName>
    </submittedName>
</protein>
<feature type="compositionally biased region" description="Pro residues" evidence="1">
    <location>
        <begin position="626"/>
        <end position="636"/>
    </location>
</feature>
<feature type="region of interest" description="Disordered" evidence="1">
    <location>
        <begin position="1"/>
        <end position="21"/>
    </location>
</feature>
<dbReference type="OrthoDB" id="3199698at2759"/>
<evidence type="ECO:0000313" key="4">
    <source>
        <dbReference type="Proteomes" id="UP000620124"/>
    </source>
</evidence>
<keyword evidence="4" id="KW-1185">Reference proteome</keyword>
<keyword evidence="2" id="KW-0472">Membrane</keyword>
<keyword evidence="2" id="KW-1133">Transmembrane helix</keyword>
<dbReference type="Proteomes" id="UP000620124">
    <property type="component" value="Unassembled WGS sequence"/>
</dbReference>
<keyword evidence="2" id="KW-0812">Transmembrane</keyword>
<name>A0A8H6X4N1_9AGAR</name>
<organism evidence="3 4">
    <name type="scientific">Mycena venus</name>
    <dbReference type="NCBI Taxonomy" id="2733690"/>
    <lineage>
        <taxon>Eukaryota</taxon>
        <taxon>Fungi</taxon>
        <taxon>Dikarya</taxon>
        <taxon>Basidiomycota</taxon>
        <taxon>Agaricomycotina</taxon>
        <taxon>Agaricomycetes</taxon>
        <taxon>Agaricomycetidae</taxon>
        <taxon>Agaricales</taxon>
        <taxon>Marasmiineae</taxon>
        <taxon>Mycenaceae</taxon>
        <taxon>Mycena</taxon>
    </lineage>
</organism>
<feature type="region of interest" description="Disordered" evidence="1">
    <location>
        <begin position="626"/>
        <end position="646"/>
    </location>
</feature>
<dbReference type="EMBL" id="JACAZI010000026">
    <property type="protein sequence ID" value="KAF7334397.1"/>
    <property type="molecule type" value="Genomic_DNA"/>
</dbReference>